<proteinExistence type="inferred from homology"/>
<keyword evidence="9" id="KW-1185">Reference proteome</keyword>
<dbReference type="AlphaFoldDB" id="A0AB40BNY5"/>
<dbReference type="InterPro" id="IPR029063">
    <property type="entry name" value="SAM-dependent_MTases_sf"/>
</dbReference>
<evidence type="ECO:0000256" key="2">
    <source>
        <dbReference type="ARBA" id="ARBA00022603"/>
    </source>
</evidence>
<dbReference type="PROSITE" id="PS51626">
    <property type="entry name" value="SAM_MT_TRM1"/>
    <property type="match status" value="1"/>
</dbReference>
<accession>A0AB40BNY5</accession>
<keyword evidence="6 7" id="KW-0694">RNA-binding</keyword>
<evidence type="ECO:0000256" key="5">
    <source>
        <dbReference type="ARBA" id="ARBA00022694"/>
    </source>
</evidence>
<keyword evidence="1 7" id="KW-0820">tRNA-binding</keyword>
<evidence type="ECO:0000256" key="6">
    <source>
        <dbReference type="ARBA" id="ARBA00022884"/>
    </source>
</evidence>
<dbReference type="GO" id="GO:0000049">
    <property type="term" value="F:tRNA binding"/>
    <property type="evidence" value="ECO:0007669"/>
    <property type="project" value="UniProtKB-UniRule"/>
</dbReference>
<dbReference type="InterPro" id="IPR042296">
    <property type="entry name" value="tRNA_met_Trm1_C"/>
</dbReference>
<dbReference type="Gene3D" id="3.30.56.70">
    <property type="entry name" value="N2,N2-dimethylguanosine tRNA methyltransferase, C-terminal domain"/>
    <property type="match status" value="1"/>
</dbReference>
<gene>
    <name evidence="10" type="primary">LOC120265307</name>
</gene>
<dbReference type="GO" id="GO:0160104">
    <property type="term" value="F:tRNA (guanine(26)-N2)-dimethyltransferase activity"/>
    <property type="evidence" value="ECO:0007669"/>
    <property type="project" value="UniProtKB-UniRule"/>
</dbReference>
<feature type="region of interest" description="Disordered" evidence="8">
    <location>
        <begin position="1"/>
        <end position="36"/>
    </location>
</feature>
<evidence type="ECO:0000313" key="10">
    <source>
        <dbReference type="RefSeq" id="XP_039129113.1"/>
    </source>
</evidence>
<evidence type="ECO:0000256" key="8">
    <source>
        <dbReference type="SAM" id="MobiDB-lite"/>
    </source>
</evidence>
<dbReference type="Pfam" id="PF02005">
    <property type="entry name" value="TRM"/>
    <property type="match status" value="1"/>
</dbReference>
<dbReference type="EC" id="2.1.1.216" evidence="7"/>
<dbReference type="InterPro" id="IPR002905">
    <property type="entry name" value="Trm1"/>
</dbReference>
<dbReference type="GO" id="GO:0002940">
    <property type="term" value="P:tRNA N2-guanine methylation"/>
    <property type="evidence" value="ECO:0007669"/>
    <property type="project" value="TreeGrafter"/>
</dbReference>
<keyword evidence="4 7" id="KW-0949">S-adenosyl-L-methionine</keyword>
<dbReference type="GO" id="GO:0005634">
    <property type="term" value="C:nucleus"/>
    <property type="evidence" value="ECO:0007669"/>
    <property type="project" value="TreeGrafter"/>
</dbReference>
<sequence length="432" mass="47610">MASLSLHQTLSSLPLTPQLPNPNPNSNPRSRSVPLRKTLTLSNAKESERGIEFETGDSFFRRESAIGRDLGILAAVIHGRNLSRGPRVLDAMCGCGVRALRYLSQAGAGFVWANDAYDGSRGLILSNLGSEPRFSPDGERRWVVTHLDANRVLFESYLQRNFFDLVDVDSFGSDSSFLRSSMMALKKGGLLYATSTDGYSSGGHRPQHSLASYGAYVRPMPYANEVGLRLLIGGALREASALGFHISPLFSYYSYHGPVFRVMFKVDHGMLHENLHYGFISYCHQCGNSQAFTWEKLGQICCPCNNGGVSRSVVVSGPLWTGPLHNADYLNEMLKLAEEWGWAYTKQNGIDLQKLLNQMIDESNPLLPFGYIKLDEVASRAKINSPPVSTMINALQKEGYAATRSHIAPNAIKTNCPMGSCIQIAKELRHAN</sequence>
<name>A0AB40BNY5_DIOCR</name>
<dbReference type="PANTHER" id="PTHR10631">
    <property type="entry name" value="N 2 ,N 2 -DIMETHYLGUANOSINE TRNA METHYLTRANSFERASE"/>
    <property type="match status" value="1"/>
</dbReference>
<protein>
    <recommendedName>
        <fullName evidence="7">tRNA (guanine(26)-N(2))-dimethyltransferase</fullName>
        <ecNumber evidence="7">2.1.1.216</ecNumber>
    </recommendedName>
</protein>
<dbReference type="FunFam" id="3.30.56.70:FF:000001">
    <property type="entry name" value="tRNA (guanine(26)-N(2))-dimethyltransferase"/>
    <property type="match status" value="1"/>
</dbReference>
<evidence type="ECO:0000256" key="3">
    <source>
        <dbReference type="ARBA" id="ARBA00022679"/>
    </source>
</evidence>
<dbReference type="SUPFAM" id="SSF53335">
    <property type="entry name" value="S-adenosyl-L-methionine-dependent methyltransferases"/>
    <property type="match status" value="1"/>
</dbReference>
<organism evidence="9 10">
    <name type="scientific">Dioscorea cayennensis subsp. rotundata</name>
    <name type="common">White Guinea yam</name>
    <name type="synonym">Dioscorea rotundata</name>
    <dbReference type="NCBI Taxonomy" id="55577"/>
    <lineage>
        <taxon>Eukaryota</taxon>
        <taxon>Viridiplantae</taxon>
        <taxon>Streptophyta</taxon>
        <taxon>Embryophyta</taxon>
        <taxon>Tracheophyta</taxon>
        <taxon>Spermatophyta</taxon>
        <taxon>Magnoliopsida</taxon>
        <taxon>Liliopsida</taxon>
        <taxon>Dioscoreales</taxon>
        <taxon>Dioscoreaceae</taxon>
        <taxon>Dioscorea</taxon>
    </lineage>
</organism>
<evidence type="ECO:0000256" key="1">
    <source>
        <dbReference type="ARBA" id="ARBA00022555"/>
    </source>
</evidence>
<dbReference type="Proteomes" id="UP001515500">
    <property type="component" value="Chromosome 7"/>
</dbReference>
<evidence type="ECO:0000313" key="9">
    <source>
        <dbReference type="Proteomes" id="UP001515500"/>
    </source>
</evidence>
<reference evidence="10" key="1">
    <citation type="submission" date="2025-08" db="UniProtKB">
        <authorList>
            <consortium name="RefSeq"/>
        </authorList>
    </citation>
    <scope>IDENTIFICATION</scope>
</reference>
<dbReference type="GeneID" id="120265307"/>
<keyword evidence="2 7" id="KW-0489">Methyltransferase</keyword>
<feature type="compositionally biased region" description="Low complexity" evidence="8">
    <location>
        <begin position="26"/>
        <end position="36"/>
    </location>
</feature>
<comment type="similarity">
    <text evidence="7">Belongs to the class I-like SAM-binding methyltransferase superfamily. Trm1 family.</text>
</comment>
<keyword evidence="5 7" id="KW-0819">tRNA processing</keyword>
<dbReference type="Gene3D" id="3.40.50.150">
    <property type="entry name" value="Vaccinia Virus protein VP39"/>
    <property type="match status" value="1"/>
</dbReference>
<comment type="catalytic activity">
    <reaction evidence="7">
        <text>guanosine(26) in tRNA + 2 S-adenosyl-L-methionine = N(2)-dimethylguanosine(26) in tRNA + 2 S-adenosyl-L-homocysteine + 2 H(+)</text>
        <dbReference type="Rhea" id="RHEA:43140"/>
        <dbReference type="Rhea" id="RHEA-COMP:10359"/>
        <dbReference type="Rhea" id="RHEA-COMP:10360"/>
        <dbReference type="ChEBI" id="CHEBI:15378"/>
        <dbReference type="ChEBI" id="CHEBI:57856"/>
        <dbReference type="ChEBI" id="CHEBI:59789"/>
        <dbReference type="ChEBI" id="CHEBI:74269"/>
        <dbReference type="ChEBI" id="CHEBI:74513"/>
        <dbReference type="EC" id="2.1.1.216"/>
    </reaction>
</comment>
<evidence type="ECO:0000256" key="7">
    <source>
        <dbReference type="PROSITE-ProRule" id="PRU00958"/>
    </source>
</evidence>
<dbReference type="RefSeq" id="XP_039129113.1">
    <property type="nucleotide sequence ID" value="XM_039273179.1"/>
</dbReference>
<evidence type="ECO:0000256" key="4">
    <source>
        <dbReference type="ARBA" id="ARBA00022691"/>
    </source>
</evidence>
<dbReference type="PANTHER" id="PTHR10631:SF9">
    <property type="entry name" value="TRNA (GUANINE(26)-N(2))-DIMETHYLTRANSFERASE"/>
    <property type="match status" value="1"/>
</dbReference>
<keyword evidence="3 7" id="KW-0808">Transferase</keyword>